<evidence type="ECO:0000256" key="2">
    <source>
        <dbReference type="ARBA" id="ARBA00009477"/>
    </source>
</evidence>
<accession>A0A1B1UDF4</accession>
<dbReference type="FunFam" id="2.40.420.20:FF:000001">
    <property type="entry name" value="Efflux RND transporter periplasmic adaptor subunit"/>
    <property type="match status" value="1"/>
</dbReference>
<dbReference type="InterPro" id="IPR058626">
    <property type="entry name" value="MdtA-like_b-barrel"/>
</dbReference>
<dbReference type="InterPro" id="IPR058625">
    <property type="entry name" value="MdtA-like_BSH"/>
</dbReference>
<dbReference type="Pfam" id="PF25967">
    <property type="entry name" value="RND-MFP_C"/>
    <property type="match status" value="1"/>
</dbReference>
<dbReference type="GO" id="GO:0005886">
    <property type="term" value="C:plasma membrane"/>
    <property type="evidence" value="ECO:0007669"/>
    <property type="project" value="TreeGrafter"/>
</dbReference>
<dbReference type="PANTHER" id="PTHR30158:SF26">
    <property type="entry name" value="RESISTANCE-NODULATION-CELL DIVISION (RND) MULTIDRUG EFFLUX MEMBRANE FUSION PROTEIN MEXE"/>
    <property type="match status" value="1"/>
</dbReference>
<dbReference type="OrthoDB" id="9816569at2"/>
<feature type="domain" description="Multidrug resistance protein MdtA-like C-terminal permuted SH3" evidence="7">
    <location>
        <begin position="306"/>
        <end position="366"/>
    </location>
</feature>
<feature type="signal peptide" evidence="3">
    <location>
        <begin position="1"/>
        <end position="24"/>
    </location>
</feature>
<feature type="domain" description="Multidrug resistance protein MdtA-like alpha-helical hairpin" evidence="4">
    <location>
        <begin position="111"/>
        <end position="180"/>
    </location>
</feature>
<keyword evidence="9" id="KW-1185">Reference proteome</keyword>
<evidence type="ECO:0000313" key="9">
    <source>
        <dbReference type="Proteomes" id="UP000092839"/>
    </source>
</evidence>
<dbReference type="NCBIfam" id="TIGR01730">
    <property type="entry name" value="RND_mfp"/>
    <property type="match status" value="1"/>
</dbReference>
<sequence>MKTRTLLRAAAILTAVGAPLGLLAATGELTGNGEAAAGSLSPPAQVDVATVLLKRVQRWDEFNGRISAVGSVEIRSRVSGYVTHVAYKEGDEVRRGDVLFTIDPRPYEAALNSATAQLQRARATALLAKSRDERARRLLPSSAVSQDEADARHAAYAQSEADVLNAEAAVELAELNLKFTQVPAPIDGRAGRALLTVGNLAVADQSLLTSMVSQDPVYVDFDPDEQSYLRYSAELRRSPGNTLAVRVALAGDEGFVHVGMVDFQDNQVDSTTGSIRMRAKLRNPDRIFTPGLYARVKVSSGHESEAVLIDDKAVLTDQDRKYVYVLAADNTAQRRDVQPGRKSDGLRLIESGLMPGDKVIIGGLQRIYSSGAPVTPAEVPMLAAAN</sequence>
<feature type="chain" id="PRO_5008530373" evidence="3">
    <location>
        <begin position="25"/>
        <end position="386"/>
    </location>
</feature>
<dbReference type="PANTHER" id="PTHR30158">
    <property type="entry name" value="ACRA/E-RELATED COMPONENT OF DRUG EFFLUX TRANSPORTER"/>
    <property type="match status" value="1"/>
</dbReference>
<evidence type="ECO:0000259" key="6">
    <source>
        <dbReference type="Pfam" id="PF25944"/>
    </source>
</evidence>
<evidence type="ECO:0000259" key="5">
    <source>
        <dbReference type="Pfam" id="PF25917"/>
    </source>
</evidence>
<dbReference type="Gene3D" id="2.40.420.20">
    <property type="match status" value="1"/>
</dbReference>
<dbReference type="KEGG" id="bic:LMTR13_12015"/>
<dbReference type="Gene3D" id="2.40.30.170">
    <property type="match status" value="1"/>
</dbReference>
<dbReference type="RefSeq" id="WP_065728066.1">
    <property type="nucleotide sequence ID" value="NZ_CP016428.1"/>
</dbReference>
<evidence type="ECO:0000256" key="3">
    <source>
        <dbReference type="SAM" id="SignalP"/>
    </source>
</evidence>
<keyword evidence="3" id="KW-0732">Signal</keyword>
<dbReference type="InterPro" id="IPR058624">
    <property type="entry name" value="MdtA-like_HH"/>
</dbReference>
<proteinExistence type="inferred from homology"/>
<organism evidence="8 9">
    <name type="scientific">Bradyrhizobium icense</name>
    <dbReference type="NCBI Taxonomy" id="1274631"/>
    <lineage>
        <taxon>Bacteria</taxon>
        <taxon>Pseudomonadati</taxon>
        <taxon>Pseudomonadota</taxon>
        <taxon>Alphaproteobacteria</taxon>
        <taxon>Hyphomicrobiales</taxon>
        <taxon>Nitrobacteraceae</taxon>
        <taxon>Bradyrhizobium</taxon>
    </lineage>
</organism>
<dbReference type="Pfam" id="PF25876">
    <property type="entry name" value="HH_MFP_RND"/>
    <property type="match status" value="1"/>
</dbReference>
<dbReference type="Proteomes" id="UP000092839">
    <property type="component" value="Chromosome"/>
</dbReference>
<dbReference type="EMBL" id="CP016428">
    <property type="protein sequence ID" value="ANW00793.1"/>
    <property type="molecule type" value="Genomic_DNA"/>
</dbReference>
<gene>
    <name evidence="8" type="ORF">LMTR13_12015</name>
</gene>
<dbReference type="Pfam" id="PF25944">
    <property type="entry name" value="Beta-barrel_RND"/>
    <property type="match status" value="1"/>
</dbReference>
<dbReference type="InterPro" id="IPR006143">
    <property type="entry name" value="RND_pump_MFP"/>
</dbReference>
<feature type="domain" description="Multidrug resistance protein MdtA-like beta-barrel" evidence="6">
    <location>
        <begin position="216"/>
        <end position="300"/>
    </location>
</feature>
<feature type="domain" description="Multidrug resistance protein MdtA-like barrel-sandwich hybrid" evidence="5">
    <location>
        <begin position="72"/>
        <end position="206"/>
    </location>
</feature>
<evidence type="ECO:0000313" key="8">
    <source>
        <dbReference type="EMBL" id="ANW00793.1"/>
    </source>
</evidence>
<dbReference type="Pfam" id="PF25917">
    <property type="entry name" value="BSH_RND"/>
    <property type="match status" value="1"/>
</dbReference>
<dbReference type="Gene3D" id="2.40.50.100">
    <property type="match status" value="1"/>
</dbReference>
<dbReference type="STRING" id="1274631.LMTR13_12015"/>
<comment type="subcellular location">
    <subcellularLocation>
        <location evidence="1">Cell envelope</location>
    </subcellularLocation>
</comment>
<dbReference type="SUPFAM" id="SSF111369">
    <property type="entry name" value="HlyD-like secretion proteins"/>
    <property type="match status" value="1"/>
</dbReference>
<evidence type="ECO:0000256" key="1">
    <source>
        <dbReference type="ARBA" id="ARBA00004196"/>
    </source>
</evidence>
<protein>
    <submittedName>
        <fullName evidence="8">Efflux transporter periplasmic adaptor subunit</fullName>
    </submittedName>
</protein>
<dbReference type="GO" id="GO:0022857">
    <property type="term" value="F:transmembrane transporter activity"/>
    <property type="evidence" value="ECO:0007669"/>
    <property type="project" value="InterPro"/>
</dbReference>
<dbReference type="InterPro" id="IPR058627">
    <property type="entry name" value="MdtA-like_C"/>
</dbReference>
<evidence type="ECO:0000259" key="4">
    <source>
        <dbReference type="Pfam" id="PF25876"/>
    </source>
</evidence>
<dbReference type="AlphaFoldDB" id="A0A1B1UDF4"/>
<reference evidence="8 9" key="1">
    <citation type="submission" date="2016-07" db="EMBL/GenBank/DDBJ databases">
        <title>Complete genome sequence of Bradyrhizobium icense LMTR 13T, a potential inoculant strain isolated from lima bean (Phaseolus lunatus) in Peru.</title>
        <authorList>
            <person name="Ormeno-Orrillo E."/>
            <person name="Duran D."/>
            <person name="Rogel M.A."/>
            <person name="Rey L."/>
            <person name="Imperial J."/>
            <person name="Ruiz-Argueso T."/>
            <person name="Martinez-Romero E."/>
        </authorList>
    </citation>
    <scope>NUCLEOTIDE SEQUENCE [LARGE SCALE GENOMIC DNA]</scope>
    <source>
        <strain evidence="8 9">LMTR 13</strain>
    </source>
</reference>
<name>A0A1B1UDF4_9BRAD</name>
<dbReference type="GO" id="GO:0030313">
    <property type="term" value="C:cell envelope"/>
    <property type="evidence" value="ECO:0007669"/>
    <property type="project" value="UniProtKB-SubCell"/>
</dbReference>
<dbReference type="GO" id="GO:0046677">
    <property type="term" value="P:response to antibiotic"/>
    <property type="evidence" value="ECO:0007669"/>
    <property type="project" value="TreeGrafter"/>
</dbReference>
<dbReference type="Gene3D" id="1.10.287.470">
    <property type="entry name" value="Helix hairpin bin"/>
    <property type="match status" value="1"/>
</dbReference>
<evidence type="ECO:0000259" key="7">
    <source>
        <dbReference type="Pfam" id="PF25967"/>
    </source>
</evidence>
<comment type="similarity">
    <text evidence="2">Belongs to the membrane fusion protein (MFP) (TC 8.A.1) family.</text>
</comment>